<keyword evidence="2" id="KW-1185">Reference proteome</keyword>
<name>A0ABU1ET27_9FLAO</name>
<evidence type="ECO:0000313" key="1">
    <source>
        <dbReference type="EMBL" id="MDR5591536.1"/>
    </source>
</evidence>
<dbReference type="Proteomes" id="UP001257234">
    <property type="component" value="Unassembled WGS sequence"/>
</dbReference>
<accession>A0ABU1ET27</accession>
<sequence>MRFLLKVILISIIYYACEPSDELSEAKSQQASDPINIENYEEYILVNMDSKQMIFGAERKNQEENNIGAKLVVKYKPFGAPYHSLVIWGGLEDKSYREYQRIGSSIEEFEGTGIYKTGISSGNNCNFFHFGTSWHSHYDSDESGYIEITLWDEETVEGNFDILVYNANDKLQTKNLTGSFLLKVK</sequence>
<dbReference type="RefSeq" id="WP_309562397.1">
    <property type="nucleotide sequence ID" value="NZ_JAVJIU010000004.1"/>
</dbReference>
<evidence type="ECO:0000313" key="2">
    <source>
        <dbReference type="Proteomes" id="UP001257234"/>
    </source>
</evidence>
<reference evidence="2" key="1">
    <citation type="submission" date="2023-07" db="EMBL/GenBank/DDBJ databases">
        <title>Christiangramia sp. SM2212., a novel bacterium of the family Flavobacteriaceae isolated from the sea sediment.</title>
        <authorList>
            <person name="Wang J."/>
            <person name="Zhang X."/>
        </authorList>
    </citation>
    <scope>NUCLEOTIDE SEQUENCE [LARGE SCALE GENOMIC DNA]</scope>
    <source>
        <strain evidence="2">SM2212</strain>
    </source>
</reference>
<organism evidence="1 2">
    <name type="scientific">Christiangramia sediminicola</name>
    <dbReference type="NCBI Taxonomy" id="3073267"/>
    <lineage>
        <taxon>Bacteria</taxon>
        <taxon>Pseudomonadati</taxon>
        <taxon>Bacteroidota</taxon>
        <taxon>Flavobacteriia</taxon>
        <taxon>Flavobacteriales</taxon>
        <taxon>Flavobacteriaceae</taxon>
        <taxon>Christiangramia</taxon>
    </lineage>
</organism>
<gene>
    <name evidence="1" type="ORF">RE431_12885</name>
</gene>
<dbReference type="EMBL" id="JAVJIU010000004">
    <property type="protein sequence ID" value="MDR5591536.1"/>
    <property type="molecule type" value="Genomic_DNA"/>
</dbReference>
<protein>
    <submittedName>
        <fullName evidence="1">Uncharacterized protein</fullName>
    </submittedName>
</protein>
<proteinExistence type="predicted"/>
<comment type="caution">
    <text evidence="1">The sequence shown here is derived from an EMBL/GenBank/DDBJ whole genome shotgun (WGS) entry which is preliminary data.</text>
</comment>